<keyword evidence="11 18" id="KW-0443">Lipid metabolism</keyword>
<evidence type="ECO:0000256" key="2">
    <source>
        <dbReference type="ARBA" id="ARBA00005402"/>
    </source>
</evidence>
<dbReference type="InterPro" id="IPR001171">
    <property type="entry name" value="ERG24_DHCR-like"/>
</dbReference>
<name>A0A7D8UI99_9HELO</name>
<feature type="transmembrane region" description="Helical" evidence="18">
    <location>
        <begin position="255"/>
        <end position="278"/>
    </location>
</feature>
<feature type="transmembrane region" description="Helical" evidence="18">
    <location>
        <begin position="412"/>
        <end position="436"/>
    </location>
</feature>
<keyword evidence="7 18" id="KW-0752">Steroid biosynthesis</keyword>
<evidence type="ECO:0000256" key="10">
    <source>
        <dbReference type="ARBA" id="ARBA00023011"/>
    </source>
</evidence>
<reference evidence="20 21" key="1">
    <citation type="submission" date="2018-05" db="EMBL/GenBank/DDBJ databases">
        <title>Whole genome sequencing for identification of molecular markers to develop diagnostic detection tools for the regulated plant pathogen Lachnellula willkommii.</title>
        <authorList>
            <person name="Giroux E."/>
            <person name="Bilodeau G."/>
        </authorList>
    </citation>
    <scope>NUCLEOTIDE SEQUENCE [LARGE SCALE GENOMIC DNA]</scope>
    <source>
        <strain evidence="20 21">CBS 625.97</strain>
    </source>
</reference>
<dbReference type="PANTHER" id="PTHR21257:SF31">
    <property type="entry name" value="DELTA(24(24(1)))-STEROL REDUCTASE ERG4"/>
    <property type="match status" value="1"/>
</dbReference>
<evidence type="ECO:0000256" key="4">
    <source>
        <dbReference type="ARBA" id="ARBA00022692"/>
    </source>
</evidence>
<keyword evidence="5" id="KW-0256">Endoplasmic reticulum</keyword>
<comment type="subcellular location">
    <subcellularLocation>
        <location evidence="1">Endoplasmic reticulum membrane</location>
        <topology evidence="1">Multi-pass membrane protein</topology>
    </subcellularLocation>
</comment>
<feature type="region of interest" description="Disordered" evidence="19">
    <location>
        <begin position="1"/>
        <end position="129"/>
    </location>
</feature>
<dbReference type="PROSITE" id="PS01018">
    <property type="entry name" value="STEROL_REDUCT_2"/>
    <property type="match status" value="1"/>
</dbReference>
<dbReference type="AlphaFoldDB" id="A0A7D8UI99"/>
<feature type="transmembrane region" description="Helical" evidence="18">
    <location>
        <begin position="158"/>
        <end position="179"/>
    </location>
</feature>
<gene>
    <name evidence="20" type="primary">sts1_1</name>
    <name evidence="20" type="ORF">LCER1_G008532</name>
</gene>
<evidence type="ECO:0000256" key="8">
    <source>
        <dbReference type="ARBA" id="ARBA00022989"/>
    </source>
</evidence>
<dbReference type="OrthoDB" id="5326588at2759"/>
<evidence type="ECO:0000256" key="6">
    <source>
        <dbReference type="ARBA" id="ARBA00022857"/>
    </source>
</evidence>
<dbReference type="Pfam" id="PF01222">
    <property type="entry name" value="ERG4_ERG24"/>
    <property type="match status" value="1"/>
</dbReference>
<dbReference type="EC" id="1.3.1.71" evidence="16 18"/>
<feature type="transmembrane region" description="Helical" evidence="18">
    <location>
        <begin position="290"/>
        <end position="312"/>
    </location>
</feature>
<comment type="caution">
    <text evidence="20">The sequence shown here is derived from an EMBL/GenBank/DDBJ whole genome shotgun (WGS) entry which is preliminary data.</text>
</comment>
<sequence>MSGRYSLRQTPKKTDHLGLVQTPGTRRPYRRKSQFPEDYDDESSSATDNSSQKTPSTQTLRRKKSMVEKATTNGFALDGSVDSNGSPPNGHGLNGNGVKTSGIALNGSVDSNGSATNGHTVNGNGVTTNGSAKAKAEAIDGWVVGTDPKIDSTGHFDFGGSFGVTAMMVGFPLLMYYMWIGATYYEGKFPTPEPGQSYTEFFQHLGNLVYEGAYPSLFAWEIYWAFFIFEGACYCLLPGVYTYGKPLAHEGGKQLKYYCSAVWSFYTTIVLAGVLHYTGIFPLYTIIDEFGPLMSVAICSGYVVAIIAYFSALARGAQHRMTGYPLYDFFMGAELNPRMFGILDFKMFFEVRLPWYILFGLTCGTAARQYEQFGYVSAEVCFLVMAHFLYANACSKGEECITTTWDMYYEKWGFMLIFWNLAGVPLSYCHCTLYLANHAPSTYHWGPYVMVPLFISYLFMYWIWDTTNSQKNRFRAQERGTLVERKTFPQLPWQTVKNPRTIKTKTGDSILVDGWYGYARKIHYTCDLYFALTWGLVTGFNSPFPWFYPVFFASMIVHRAYRDIQRCKVKYGESWDEYTKLVPYLFIPVSFPVAKCEPLLTWLSMSSRHPDAENGNLGDMR</sequence>
<dbReference type="Gene3D" id="1.20.120.1630">
    <property type="match status" value="1"/>
</dbReference>
<keyword evidence="4 18" id="KW-0812">Transmembrane</keyword>
<keyword evidence="12 18" id="KW-0472">Membrane</keyword>
<keyword evidence="8 18" id="KW-1133">Transmembrane helix</keyword>
<comment type="catalytic activity">
    <reaction evidence="17">
        <text>ergosterol + NADP(+) = ergosta-5,7,22,24(28)-tetraen-3beta-ol + NADPH + H(+)</text>
        <dbReference type="Rhea" id="RHEA:18501"/>
        <dbReference type="ChEBI" id="CHEBI:15378"/>
        <dbReference type="ChEBI" id="CHEBI:16933"/>
        <dbReference type="ChEBI" id="CHEBI:18249"/>
        <dbReference type="ChEBI" id="CHEBI:57783"/>
        <dbReference type="ChEBI" id="CHEBI:58349"/>
        <dbReference type="EC" id="1.3.1.71"/>
    </reaction>
    <physiologicalReaction direction="right-to-left" evidence="17">
        <dbReference type="Rhea" id="RHEA:18503"/>
    </physiologicalReaction>
</comment>
<evidence type="ECO:0000256" key="19">
    <source>
        <dbReference type="SAM" id="MobiDB-lite"/>
    </source>
</evidence>
<evidence type="ECO:0000256" key="5">
    <source>
        <dbReference type="ARBA" id="ARBA00022824"/>
    </source>
</evidence>
<evidence type="ECO:0000256" key="9">
    <source>
        <dbReference type="ARBA" id="ARBA00023002"/>
    </source>
</evidence>
<proteinExistence type="inferred from homology"/>
<dbReference type="PROSITE" id="PS01017">
    <property type="entry name" value="STEROL_REDUCT_1"/>
    <property type="match status" value="1"/>
</dbReference>
<keyword evidence="21" id="KW-1185">Reference proteome</keyword>
<evidence type="ECO:0000256" key="12">
    <source>
        <dbReference type="ARBA" id="ARBA00023136"/>
    </source>
</evidence>
<dbReference type="InterPro" id="IPR018083">
    <property type="entry name" value="Sterol_reductase_CS"/>
</dbReference>
<evidence type="ECO:0000256" key="15">
    <source>
        <dbReference type="ARBA" id="ARBA00029435"/>
    </source>
</evidence>
<keyword evidence="6" id="KW-0521">NADP</keyword>
<protein>
    <recommendedName>
        <fullName evidence="16 18">Delta(24(24(1)))-sterol reductase</fullName>
        <ecNumber evidence="16 18">1.3.1.71</ecNumber>
    </recommendedName>
    <alternativeName>
        <fullName evidence="18">C-24(28) sterol reductase</fullName>
    </alternativeName>
    <alternativeName>
        <fullName evidence="18">Sterol Delta(24(28))-reductase</fullName>
    </alternativeName>
</protein>
<dbReference type="Proteomes" id="UP000481288">
    <property type="component" value="Unassembled WGS sequence"/>
</dbReference>
<dbReference type="GO" id="GO:0000246">
    <property type="term" value="F:Delta24(24-1) sterol reductase activity"/>
    <property type="evidence" value="ECO:0007669"/>
    <property type="project" value="UniProtKB-EC"/>
</dbReference>
<accession>A0A7D8UI99</accession>
<feature type="transmembrane region" description="Helical" evidence="18">
    <location>
        <begin position="442"/>
        <end position="464"/>
    </location>
</feature>
<organism evidence="20 21">
    <name type="scientific">Lachnellula cervina</name>
    <dbReference type="NCBI Taxonomy" id="1316786"/>
    <lineage>
        <taxon>Eukaryota</taxon>
        <taxon>Fungi</taxon>
        <taxon>Dikarya</taxon>
        <taxon>Ascomycota</taxon>
        <taxon>Pezizomycotina</taxon>
        <taxon>Leotiomycetes</taxon>
        <taxon>Helotiales</taxon>
        <taxon>Lachnaceae</taxon>
        <taxon>Lachnellula</taxon>
    </lineage>
</organism>
<evidence type="ECO:0000313" key="21">
    <source>
        <dbReference type="Proteomes" id="UP000481288"/>
    </source>
</evidence>
<keyword evidence="3 18" id="KW-0444">Lipid biosynthesis</keyword>
<evidence type="ECO:0000256" key="16">
    <source>
        <dbReference type="ARBA" id="ARBA00038892"/>
    </source>
</evidence>
<keyword evidence="14 18" id="KW-0753">Steroid metabolism</keyword>
<comment type="similarity">
    <text evidence="2 18">Belongs to the ERG4/ERG24 family.</text>
</comment>
<feature type="transmembrane region" description="Helical" evidence="18">
    <location>
        <begin position="373"/>
        <end position="391"/>
    </location>
</feature>
<keyword evidence="13 18" id="KW-1207">Sterol metabolism</keyword>
<keyword evidence="10 18" id="KW-0756">Sterol biosynthesis</keyword>
<dbReference type="GO" id="GO:0006696">
    <property type="term" value="P:ergosterol biosynthetic process"/>
    <property type="evidence" value="ECO:0007669"/>
    <property type="project" value="TreeGrafter"/>
</dbReference>
<evidence type="ECO:0000256" key="7">
    <source>
        <dbReference type="ARBA" id="ARBA00022955"/>
    </source>
</evidence>
<feature type="compositionally biased region" description="Polar residues" evidence="19">
    <location>
        <begin position="108"/>
        <end position="129"/>
    </location>
</feature>
<comment type="pathway">
    <text evidence="15 18">Steroid metabolism; ergosterol biosynthesis.</text>
</comment>
<feature type="transmembrane region" description="Helical" evidence="18">
    <location>
        <begin position="347"/>
        <end position="367"/>
    </location>
</feature>
<evidence type="ECO:0000256" key="11">
    <source>
        <dbReference type="ARBA" id="ARBA00023098"/>
    </source>
</evidence>
<dbReference type="EMBL" id="QGMG01001822">
    <property type="protein sequence ID" value="TVY43278.1"/>
    <property type="molecule type" value="Genomic_DNA"/>
</dbReference>
<dbReference type="PANTHER" id="PTHR21257">
    <property type="entry name" value="DELTA(14)-STEROL REDUCTASE"/>
    <property type="match status" value="1"/>
</dbReference>
<evidence type="ECO:0000313" key="20">
    <source>
        <dbReference type="EMBL" id="TVY43278.1"/>
    </source>
</evidence>
<dbReference type="GO" id="GO:0005789">
    <property type="term" value="C:endoplasmic reticulum membrane"/>
    <property type="evidence" value="ECO:0007669"/>
    <property type="project" value="UniProtKB-SubCell"/>
</dbReference>
<dbReference type="FunFam" id="1.20.120.1630:FF:000003">
    <property type="entry name" value="C-24(28) sterol reductase"/>
    <property type="match status" value="1"/>
</dbReference>
<evidence type="ECO:0000256" key="1">
    <source>
        <dbReference type="ARBA" id="ARBA00004477"/>
    </source>
</evidence>
<evidence type="ECO:0000256" key="14">
    <source>
        <dbReference type="ARBA" id="ARBA00023221"/>
    </source>
</evidence>
<evidence type="ECO:0000256" key="18">
    <source>
        <dbReference type="RuleBase" id="RU369120"/>
    </source>
</evidence>
<feature type="transmembrane region" description="Helical" evidence="18">
    <location>
        <begin position="222"/>
        <end position="243"/>
    </location>
</feature>
<feature type="compositionally biased region" description="Polar residues" evidence="19">
    <location>
        <begin position="44"/>
        <end position="59"/>
    </location>
</feature>
<keyword evidence="9 18" id="KW-0560">Oxidoreductase</keyword>
<evidence type="ECO:0000256" key="17">
    <source>
        <dbReference type="ARBA" id="ARBA00048918"/>
    </source>
</evidence>
<evidence type="ECO:0000256" key="3">
    <source>
        <dbReference type="ARBA" id="ARBA00022516"/>
    </source>
</evidence>
<evidence type="ECO:0000256" key="13">
    <source>
        <dbReference type="ARBA" id="ARBA00023166"/>
    </source>
</evidence>